<accession>A0A6B8RFX4</accession>
<dbReference type="SUPFAM" id="SSF51161">
    <property type="entry name" value="Trimeric LpxA-like enzymes"/>
    <property type="match status" value="1"/>
</dbReference>
<name>A0A6B8RFX4_9BACL</name>
<organism evidence="3 4">
    <name type="scientific">Paenibacillus psychroresistens</name>
    <dbReference type="NCBI Taxonomy" id="1778678"/>
    <lineage>
        <taxon>Bacteria</taxon>
        <taxon>Bacillati</taxon>
        <taxon>Bacillota</taxon>
        <taxon>Bacilli</taxon>
        <taxon>Bacillales</taxon>
        <taxon>Paenibacillaceae</taxon>
        <taxon>Paenibacillus</taxon>
    </lineage>
</organism>
<keyword evidence="4" id="KW-1185">Reference proteome</keyword>
<evidence type="ECO:0000256" key="2">
    <source>
        <dbReference type="ARBA" id="ARBA00022679"/>
    </source>
</evidence>
<dbReference type="GO" id="GO:0005829">
    <property type="term" value="C:cytosol"/>
    <property type="evidence" value="ECO:0007669"/>
    <property type="project" value="TreeGrafter"/>
</dbReference>
<gene>
    <name evidence="3" type="ORF">EHS13_05640</name>
</gene>
<dbReference type="CDD" id="cd04647">
    <property type="entry name" value="LbH_MAT_like"/>
    <property type="match status" value="1"/>
</dbReference>
<dbReference type="OrthoDB" id="9782926at2"/>
<proteinExistence type="inferred from homology"/>
<comment type="similarity">
    <text evidence="1">Belongs to the transferase hexapeptide repeat family.</text>
</comment>
<keyword evidence="3" id="KW-0012">Acyltransferase</keyword>
<dbReference type="InterPro" id="IPR011004">
    <property type="entry name" value="Trimer_LpxA-like_sf"/>
</dbReference>
<dbReference type="EMBL" id="CP034235">
    <property type="protein sequence ID" value="QGQ94423.1"/>
    <property type="molecule type" value="Genomic_DNA"/>
</dbReference>
<dbReference type="Pfam" id="PF00132">
    <property type="entry name" value="Hexapep"/>
    <property type="match status" value="1"/>
</dbReference>
<reference evidence="4" key="1">
    <citation type="submission" date="2018-11" db="EMBL/GenBank/DDBJ databases">
        <title>Complete genome sequence of Paenibacillus sp. ML311-T8.</title>
        <authorList>
            <person name="Nam Y.-D."/>
            <person name="Kang J."/>
            <person name="Chung W.-H."/>
            <person name="Park Y.S."/>
        </authorList>
    </citation>
    <scope>NUCLEOTIDE SEQUENCE [LARGE SCALE GENOMIC DNA]</scope>
    <source>
        <strain evidence="4">ML311-T8</strain>
    </source>
</reference>
<dbReference type="GO" id="GO:0008374">
    <property type="term" value="F:O-acyltransferase activity"/>
    <property type="evidence" value="ECO:0007669"/>
    <property type="project" value="TreeGrafter"/>
</dbReference>
<evidence type="ECO:0000256" key="1">
    <source>
        <dbReference type="ARBA" id="ARBA00007274"/>
    </source>
</evidence>
<dbReference type="InterPro" id="IPR001451">
    <property type="entry name" value="Hexapep"/>
</dbReference>
<dbReference type="InterPro" id="IPR051159">
    <property type="entry name" value="Hexapeptide_acetyltransf"/>
</dbReference>
<evidence type="ECO:0000313" key="4">
    <source>
        <dbReference type="Proteomes" id="UP000426246"/>
    </source>
</evidence>
<dbReference type="Gene3D" id="2.160.10.10">
    <property type="entry name" value="Hexapeptide repeat proteins"/>
    <property type="match status" value="1"/>
</dbReference>
<protein>
    <submittedName>
        <fullName evidence="3">Acyltransferase</fullName>
    </submittedName>
</protein>
<dbReference type="KEGG" id="ppsc:EHS13_05640"/>
<keyword evidence="2 3" id="KW-0808">Transferase</keyword>
<dbReference type="PANTHER" id="PTHR23416">
    <property type="entry name" value="SIALIC ACID SYNTHASE-RELATED"/>
    <property type="match status" value="1"/>
</dbReference>
<dbReference type="PANTHER" id="PTHR23416:SF23">
    <property type="entry name" value="ACETYLTRANSFERASE C18B11.09C-RELATED"/>
    <property type="match status" value="1"/>
</dbReference>
<dbReference type="RefSeq" id="WP_155699426.1">
    <property type="nucleotide sequence ID" value="NZ_CP034235.1"/>
</dbReference>
<dbReference type="AlphaFoldDB" id="A0A6B8RFX4"/>
<dbReference type="Proteomes" id="UP000426246">
    <property type="component" value="Chromosome"/>
</dbReference>
<sequence length="177" mass="19843">MNRDIDYLNPLWNFFVNIFGGSYLLHNRFRKIVYKIFGLKIDECVLRPKIFFYSNKVNIGNGSFINKGCYFYNTGGINIGENVYIGPEVMFCTASHKIGESHQRCGEFESKPIYIGDGTWIGARANIMPGVRVEKGCVIAAGAVVTSDCEQDGLYAGVPAKRIKNLNEPIWRGVSVK</sequence>
<evidence type="ECO:0000313" key="3">
    <source>
        <dbReference type="EMBL" id="QGQ94423.1"/>
    </source>
</evidence>